<protein>
    <submittedName>
        <fullName evidence="1">Uncharacterized protein</fullName>
    </submittedName>
</protein>
<dbReference type="Proteomes" id="UP000824881">
    <property type="component" value="Unassembled WGS sequence"/>
</dbReference>
<reference evidence="1 2" key="1">
    <citation type="journal article" date="2021" name="Appl. Environ. Microbiol.">
        <title>Genetic linkage and physical mapping for an oyster mushroom Pleurotus cornucopiae and QTL analysis for the trait cap color.</title>
        <authorList>
            <person name="Zhang Y."/>
            <person name="Gao W."/>
            <person name="Sonnenberg A."/>
            <person name="Chen Q."/>
            <person name="Zhang J."/>
            <person name="Huang C."/>
        </authorList>
    </citation>
    <scope>NUCLEOTIDE SEQUENCE [LARGE SCALE GENOMIC DNA]</scope>
    <source>
        <strain evidence="1">CCMSSC00406</strain>
    </source>
</reference>
<evidence type="ECO:0000313" key="1">
    <source>
        <dbReference type="EMBL" id="KAG9218424.1"/>
    </source>
</evidence>
<evidence type="ECO:0000313" key="2">
    <source>
        <dbReference type="Proteomes" id="UP000824881"/>
    </source>
</evidence>
<keyword evidence="2" id="KW-1185">Reference proteome</keyword>
<dbReference type="EMBL" id="WQMT02000010">
    <property type="protein sequence ID" value="KAG9218424.1"/>
    <property type="molecule type" value="Genomic_DNA"/>
</dbReference>
<accession>A0ACB7IL47</accession>
<name>A0ACB7IL47_PLECO</name>
<comment type="caution">
    <text evidence="1">The sequence shown here is derived from an EMBL/GenBank/DDBJ whole genome shotgun (WGS) entry which is preliminary data.</text>
</comment>
<gene>
    <name evidence="1" type="ORF">CCMSSC00406_0007975</name>
</gene>
<organism evidence="1 2">
    <name type="scientific">Pleurotus cornucopiae</name>
    <name type="common">Cornucopia mushroom</name>
    <dbReference type="NCBI Taxonomy" id="5321"/>
    <lineage>
        <taxon>Eukaryota</taxon>
        <taxon>Fungi</taxon>
        <taxon>Dikarya</taxon>
        <taxon>Basidiomycota</taxon>
        <taxon>Agaricomycotina</taxon>
        <taxon>Agaricomycetes</taxon>
        <taxon>Agaricomycetidae</taxon>
        <taxon>Agaricales</taxon>
        <taxon>Pleurotineae</taxon>
        <taxon>Pleurotaceae</taxon>
        <taxon>Pleurotus</taxon>
    </lineage>
</organism>
<sequence>MRQPVTVPVDVPRDLQNDNNGSGAFYQANGTQIICHYHYPAQWPLGESPAEESSLEGAHDEECTSMGVDHGPELEPYQTIIDSLSRICQQVQSFSDYIPSDKAIAHVSCKADELAPFVRCVARVIREIGKASRGFLSHTIFFAIEQRAFDCTLSLREFRRTLDEIDPRQDSSRQAGMLAGPRCHDVSTSTSASANSRILELFGVKNGGLGELITSLPRKWDIHHPSVDTIWVREPAGINWYTIPLRFCETWKDFVTVIHQYCRNGPEMEYIRGGNWAIIRDVDNDIVEQSRFTSIIKPEMRFDIGIIVQLLSAMTHICPQCGHYNDDCEPTANGWIRW</sequence>
<proteinExistence type="predicted"/>